<keyword evidence="2" id="KW-1185">Reference proteome</keyword>
<sequence>MSVNLINIKTYTDGKAAFLVGSLKQMGLPQIIDNHMISEMFSQVDANSFVRFGIKVQSVNFDTISKVLWGTYEVDCEEDGVIQIGYGYSKQKRQD</sequence>
<comment type="caution">
    <text evidence="1">The sequence shown here is derived from an EMBL/GenBank/DDBJ whole genome shotgun (WGS) entry which is preliminary data.</text>
</comment>
<gene>
    <name evidence="1" type="ORF">F8153_08585</name>
</gene>
<dbReference type="OrthoDB" id="2078486at2"/>
<dbReference type="AlphaFoldDB" id="A0A833HNT1"/>
<organism evidence="1 2">
    <name type="scientific">Alkaliphilus serpentinus</name>
    <dbReference type="NCBI Taxonomy" id="1482731"/>
    <lineage>
        <taxon>Bacteria</taxon>
        <taxon>Bacillati</taxon>
        <taxon>Bacillota</taxon>
        <taxon>Clostridia</taxon>
        <taxon>Peptostreptococcales</taxon>
        <taxon>Natronincolaceae</taxon>
        <taxon>Alkaliphilus</taxon>
    </lineage>
</organism>
<dbReference type="Proteomes" id="UP000465601">
    <property type="component" value="Unassembled WGS sequence"/>
</dbReference>
<dbReference type="RefSeq" id="WP_151865944.1">
    <property type="nucleotide sequence ID" value="NZ_WBZB01000025.1"/>
</dbReference>
<evidence type="ECO:0000313" key="2">
    <source>
        <dbReference type="Proteomes" id="UP000465601"/>
    </source>
</evidence>
<reference evidence="1 2" key="1">
    <citation type="submission" date="2019-10" db="EMBL/GenBank/DDBJ databases">
        <title>Alkaliphilus serpentinus sp. nov. and Alkaliphilus pronyensis sp. nov., two novel anaerobic alkaliphilic species isolated from the serpentinized-hosted hydrothermal field of the Prony Bay (New Caledonia).</title>
        <authorList>
            <person name="Postec A."/>
        </authorList>
    </citation>
    <scope>NUCLEOTIDE SEQUENCE [LARGE SCALE GENOMIC DNA]</scope>
    <source>
        <strain evidence="1 2">LacT</strain>
    </source>
</reference>
<name>A0A833HNT1_9FIRM</name>
<accession>A0A833HNT1</accession>
<dbReference type="EMBL" id="WBZB01000025">
    <property type="protein sequence ID" value="KAB3529845.1"/>
    <property type="molecule type" value="Genomic_DNA"/>
</dbReference>
<evidence type="ECO:0000313" key="1">
    <source>
        <dbReference type="EMBL" id="KAB3529845.1"/>
    </source>
</evidence>
<proteinExistence type="predicted"/>
<protein>
    <submittedName>
        <fullName evidence="1">Uncharacterized protein</fullName>
    </submittedName>
</protein>